<organism evidence="1 2">
    <name type="scientific">Idiomarina xiamenensis 10-D-4</name>
    <dbReference type="NCBI Taxonomy" id="740709"/>
    <lineage>
        <taxon>Bacteria</taxon>
        <taxon>Pseudomonadati</taxon>
        <taxon>Pseudomonadota</taxon>
        <taxon>Gammaproteobacteria</taxon>
        <taxon>Alteromonadales</taxon>
        <taxon>Idiomarinaceae</taxon>
        <taxon>Idiomarina</taxon>
    </lineage>
</organism>
<dbReference type="STRING" id="740709.A10D4_09184"/>
<accession>K2K865</accession>
<dbReference type="OrthoDB" id="5493674at2"/>
<dbReference type="PATRIC" id="fig|740709.3.peg.1858"/>
<proteinExistence type="predicted"/>
<evidence type="ECO:0000313" key="2">
    <source>
        <dbReference type="Proteomes" id="UP000014115"/>
    </source>
</evidence>
<comment type="caution">
    <text evidence="1">The sequence shown here is derived from an EMBL/GenBank/DDBJ whole genome shotgun (WGS) entry which is preliminary data.</text>
</comment>
<sequence>MSLTQQQSGWLLFSGLLLTAILSLALFSLHRVSSDSRERWVMQNIADNAAEAGALILARQLNYLALSNRALIANQVVMAQLTGLSSWLAMLADASQRMAMVTSVIPYLNVLSRQLAVVLDRVSTVMDRLLPAALRLQQLIISALSTSQLLLQASFTSMLPSSISEFVAKHGDYNWQLWHSGSLLPFPVLWLRNIRRFRNDHATHGKQFASLVNRSRDPFSRRRSYRWLKAGPAKVEKAGASTLLIDGQGKWQWQAMDTLALHIDLLFDHDELAWGRGSRGQGRFHGYGQDFGGSRSVNPNTSTEAQWLYRRLLARQTNFYFYRLQQSAGQQSSSALVVTLDNGKQQVAARADARYSRPRRLFPRADQQLELGNLFNPLWFVQLRPLSAIDKARVASFEVAERAS</sequence>
<gene>
    <name evidence="1" type="ORF">A10D4_09184</name>
</gene>
<evidence type="ECO:0000313" key="1">
    <source>
        <dbReference type="EMBL" id="EKE82767.1"/>
    </source>
</evidence>
<name>K2K865_9GAMM</name>
<reference evidence="1 2" key="1">
    <citation type="journal article" date="2012" name="J. Bacteriol.">
        <title>Genome Sequence of Idiomarina xiamenensis Type Strain 10-D-4.</title>
        <authorList>
            <person name="Lai Q."/>
            <person name="Wang L."/>
            <person name="Wang W."/>
            <person name="Shao Z."/>
        </authorList>
    </citation>
    <scope>NUCLEOTIDE SEQUENCE [LARGE SCALE GENOMIC DNA]</scope>
    <source>
        <strain evidence="1 2">10-D-4</strain>
    </source>
</reference>
<dbReference type="Proteomes" id="UP000014115">
    <property type="component" value="Unassembled WGS sequence"/>
</dbReference>
<protein>
    <submittedName>
        <fullName evidence="1">Uncharacterized protein</fullName>
    </submittedName>
</protein>
<dbReference type="AlphaFoldDB" id="K2K865"/>
<keyword evidence="2" id="KW-1185">Reference proteome</keyword>
<dbReference type="RefSeq" id="WP_008489115.1">
    <property type="nucleotide sequence ID" value="NZ_AMRG01000011.1"/>
</dbReference>
<dbReference type="EMBL" id="AMRG01000011">
    <property type="protein sequence ID" value="EKE82767.1"/>
    <property type="molecule type" value="Genomic_DNA"/>
</dbReference>
<dbReference type="eggNOG" id="ENOG50333ZV">
    <property type="taxonomic scope" value="Bacteria"/>
</dbReference>